<dbReference type="InterPro" id="IPR018702">
    <property type="entry name" value="DUF2207"/>
</dbReference>
<feature type="transmembrane region" description="Helical" evidence="2">
    <location>
        <begin position="375"/>
        <end position="396"/>
    </location>
</feature>
<feature type="transmembrane region" description="Helical" evidence="2">
    <location>
        <begin position="473"/>
        <end position="492"/>
    </location>
</feature>
<evidence type="ECO:0000256" key="1">
    <source>
        <dbReference type="SAM" id="MobiDB-lite"/>
    </source>
</evidence>
<reference evidence="5 6" key="2">
    <citation type="journal article" date="2011" name="Stand. Genomic Sci.">
        <title>Complete genome sequence of Oceanithermus profundus type strain (506).</title>
        <authorList>
            <person name="Pati A."/>
            <person name="Zhang X."/>
            <person name="Lapidus A."/>
            <person name="Nolan M."/>
            <person name="Lucas S."/>
            <person name="Del Rio T.G."/>
            <person name="Tice H."/>
            <person name="Cheng J.F."/>
            <person name="Tapia R."/>
            <person name="Han C."/>
            <person name="Goodwin L."/>
            <person name="Pitluck S."/>
            <person name="Liolios K."/>
            <person name="Pagani I."/>
            <person name="Ivanova N."/>
            <person name="Mavromatis K."/>
            <person name="Chen A."/>
            <person name="Palaniappan K."/>
            <person name="Hauser L."/>
            <person name="Jeffries C.D."/>
            <person name="Brambilla E.M."/>
            <person name="Rohl A."/>
            <person name="Mwirichia R."/>
            <person name="Rohde M."/>
            <person name="Tindall B.J."/>
            <person name="Sikorski J."/>
            <person name="Wirth R."/>
            <person name="Goker M."/>
            <person name="Woyke T."/>
            <person name="Detter J.C."/>
            <person name="Bristow J."/>
            <person name="Eisen J.A."/>
            <person name="Markowitz V."/>
            <person name="Hugenholtz P."/>
            <person name="Kyrpides N.C."/>
            <person name="Klenk H.P."/>
            <person name="Land M."/>
        </authorList>
    </citation>
    <scope>NUCLEOTIDE SEQUENCE [LARGE SCALE GENOMIC DNA]</scope>
    <source>
        <strain evidence="6">DSM 14977 / NBRC 100410 / VKM B-2274 / 506</strain>
    </source>
</reference>
<feature type="transmembrane region" description="Helical" evidence="2">
    <location>
        <begin position="402"/>
        <end position="427"/>
    </location>
</feature>
<dbReference type="eggNOG" id="COG4907">
    <property type="taxonomic scope" value="Bacteria"/>
</dbReference>
<evidence type="ECO:0000313" key="6">
    <source>
        <dbReference type="Proteomes" id="UP000008722"/>
    </source>
</evidence>
<dbReference type="HOGENOM" id="CLU_015045_2_0_0"/>
<evidence type="ECO:0008006" key="7">
    <source>
        <dbReference type="Google" id="ProtNLM"/>
    </source>
</evidence>
<dbReference type="InterPro" id="IPR048389">
    <property type="entry name" value="YciQ-like_C"/>
</dbReference>
<feature type="domain" description="DUF2207" evidence="3">
    <location>
        <begin position="23"/>
        <end position="214"/>
    </location>
</feature>
<dbReference type="KEGG" id="opr:Ocepr_0391"/>
<feature type="region of interest" description="Disordered" evidence="1">
    <location>
        <begin position="602"/>
        <end position="626"/>
    </location>
</feature>
<feature type="domain" description="Predicted membrane protein YciQ-like C-terminal" evidence="4">
    <location>
        <begin position="263"/>
        <end position="551"/>
    </location>
</feature>
<evidence type="ECO:0000259" key="4">
    <source>
        <dbReference type="Pfam" id="PF20990"/>
    </source>
</evidence>
<feature type="transmembrane region" description="Helical" evidence="2">
    <location>
        <begin position="448"/>
        <end position="467"/>
    </location>
</feature>
<reference evidence="6" key="1">
    <citation type="submission" date="2010-11" db="EMBL/GenBank/DDBJ databases">
        <title>The complete sequence of chromosome of Oceanithermus profundus DSM 14977.</title>
        <authorList>
            <consortium name="US DOE Joint Genome Institute (JGI-PGF)"/>
            <person name="Lucas S."/>
            <person name="Copeland A."/>
            <person name="Lapidus A."/>
            <person name="Bruce D."/>
            <person name="Goodwin L."/>
            <person name="Pitluck S."/>
            <person name="Kyrpides N."/>
            <person name="Mavromatis K."/>
            <person name="Pagani I."/>
            <person name="Ivanova N."/>
            <person name="Zhang X."/>
            <person name="Brettin T."/>
            <person name="Detter J.C."/>
            <person name="Tapia R."/>
            <person name="Han C."/>
            <person name="Land M."/>
            <person name="Hauser L."/>
            <person name="Markowitz V."/>
            <person name="Cheng J.-F."/>
            <person name="Hugenholtz P."/>
            <person name="Woyke T."/>
            <person name="Wu D."/>
            <person name="Tindall B."/>
            <person name="Faehnrich R."/>
            <person name="Brambilla E."/>
            <person name="Klenk H.-P."/>
            <person name="Eisen J.A."/>
        </authorList>
    </citation>
    <scope>NUCLEOTIDE SEQUENCE [LARGE SCALE GENOMIC DNA]</scope>
    <source>
        <strain evidence="6">DSM 14977 / NBRC 100410 / VKM B-2274 / 506</strain>
    </source>
</reference>
<proteinExistence type="predicted"/>
<keyword evidence="2" id="KW-0472">Membrane</keyword>
<dbReference type="Pfam" id="PF20990">
    <property type="entry name" value="DUF2207_C"/>
    <property type="match status" value="1"/>
</dbReference>
<dbReference type="STRING" id="670487.Ocepr_0391"/>
<keyword evidence="2" id="KW-0812">Transmembrane</keyword>
<dbReference type="EMBL" id="CP002361">
    <property type="protein sequence ID" value="ADR35851.1"/>
    <property type="molecule type" value="Genomic_DNA"/>
</dbReference>
<evidence type="ECO:0000313" key="5">
    <source>
        <dbReference type="EMBL" id="ADR35851.1"/>
    </source>
</evidence>
<gene>
    <name evidence="5" type="ordered locus">Ocepr_0391</name>
</gene>
<keyword evidence="6" id="KW-1185">Reference proteome</keyword>
<evidence type="ECO:0000256" key="2">
    <source>
        <dbReference type="SAM" id="Phobius"/>
    </source>
</evidence>
<keyword evidence="2" id="KW-1133">Transmembrane helix</keyword>
<protein>
    <recommendedName>
        <fullName evidence="7">DUF2207 domain-containing protein</fullName>
    </recommendedName>
</protein>
<dbReference type="Pfam" id="PF09972">
    <property type="entry name" value="DUF2207"/>
    <property type="match status" value="1"/>
</dbReference>
<accession>E4U630</accession>
<organism evidence="5 6">
    <name type="scientific">Oceanithermus profundus (strain DSM 14977 / NBRC 100410 / VKM B-2274 / 506)</name>
    <dbReference type="NCBI Taxonomy" id="670487"/>
    <lineage>
        <taxon>Bacteria</taxon>
        <taxon>Thermotogati</taxon>
        <taxon>Deinococcota</taxon>
        <taxon>Deinococci</taxon>
        <taxon>Thermales</taxon>
        <taxon>Thermaceae</taxon>
        <taxon>Oceanithermus</taxon>
    </lineage>
</organism>
<sequence precursor="true">MVARLLPLLLVTLFGLAGAREAILDFRAELELLPGGHLAVTEDLTVRIEHDRIRRGIYRDLLKRPVAAWGAASATAVRYTIEGARLDGAPIPWRVQTSAQGLRVYLGSPDALAPLGVHRYTLRYRAKHAAVARAGRGALEWNVTGNEWSFPIERTGVRLVLPPGLDPYAVEARAFYGPLGSRASSPLRPEAEALVFRLDAPLPPGSGLTLYAAWPLAALPVDEAPLDPLVAGLGLVLAALVLFEVWAWRRVGRDPGGAPVIPRFRPPEGVSAALAAYLQDRSLTPRAFAAAVAELAARGFLEVSGGSEPRLVRTAKPTDERLPRELRALLEALVPARRPQLALDRAHAETLQEARSGLGRNLARRAAPYLRPNHAAALAGAGAVTLVLAALAGHLAGEFGVAVFAGAAVLFYLLFAAAALHAAALAWERYRLVPGVSPLAELLRAGGSLLFVFGVPLLGGLFLGLFAGMAAGLLAAGLVLVGAFGLYLMPALTPEGAAVWRQLLGLARYLGTTDAAELRRIEAPEDTPETLRALYPYAVALGVESAFARRLERYLSVHPEAAPRTLLWSPSEDGAPRAGFAGFSTGVSRALQTAYARVGSASGSGSGSFSGGFSGGGGGGGGGGGW</sequence>
<name>E4U630_OCEP5</name>
<dbReference type="RefSeq" id="WP_013457021.1">
    <property type="nucleotide sequence ID" value="NC_014761.1"/>
</dbReference>
<evidence type="ECO:0000259" key="3">
    <source>
        <dbReference type="Pfam" id="PF09972"/>
    </source>
</evidence>
<dbReference type="Proteomes" id="UP000008722">
    <property type="component" value="Chromosome"/>
</dbReference>
<dbReference type="AlphaFoldDB" id="E4U630"/>